<keyword evidence="1" id="KW-0732">Signal</keyword>
<evidence type="ECO:0000256" key="1">
    <source>
        <dbReference type="SAM" id="SignalP"/>
    </source>
</evidence>
<dbReference type="AlphaFoldDB" id="A0A9D2TZF8"/>
<dbReference type="Proteomes" id="UP000823851">
    <property type="component" value="Unassembled WGS sequence"/>
</dbReference>
<reference evidence="2" key="1">
    <citation type="journal article" date="2021" name="PeerJ">
        <title>Extensive microbial diversity within the chicken gut microbiome revealed by metagenomics and culture.</title>
        <authorList>
            <person name="Gilroy R."/>
            <person name="Ravi A."/>
            <person name="Getino M."/>
            <person name="Pursley I."/>
            <person name="Horton D.L."/>
            <person name="Alikhan N.F."/>
            <person name="Baker D."/>
            <person name="Gharbi K."/>
            <person name="Hall N."/>
            <person name="Watson M."/>
            <person name="Adriaenssens E.M."/>
            <person name="Foster-Nyarko E."/>
            <person name="Jarju S."/>
            <person name="Secka A."/>
            <person name="Antonio M."/>
            <person name="Oren A."/>
            <person name="Chaudhuri R.R."/>
            <person name="La Ragione R."/>
            <person name="Hildebrand F."/>
            <person name="Pallen M.J."/>
        </authorList>
    </citation>
    <scope>NUCLEOTIDE SEQUENCE</scope>
    <source>
        <strain evidence="2">ChiHjej8B7-25341</strain>
    </source>
</reference>
<sequence length="330" mass="37332">MKKKLCMILLLICLLSASGAAFLFLFRKDSPVIRVSRTVSGSDARPQSARNPFSFLSVPSCVARIGDDYFIVDTYHDQILFSDSLSRPLDEWGVVTDQIRRGHTIAGDGTVYLADDTENNRILILEKKDGAFLLTQEFTDIGIRPHYVVYDEGTERFYAYSSMTGELYVFRRLPDSSQVVLEDIRSIEKLNGVYVRSFSILGDEIYFVSGNSSIIRAKLKDLSILEEYPVPAQIAGMVQLEKIQDYFYITVSTDASGSQDYATILRTRDLRLLSSGGYEDIYSYFVGGGTPYYMGSFDGHYYLTEHRIPGCSIWQFDVTDNEITNVTLLY</sequence>
<protein>
    <recommendedName>
        <fullName evidence="4">DUF5050 domain-containing protein</fullName>
    </recommendedName>
</protein>
<dbReference type="EMBL" id="DWUW01000254">
    <property type="protein sequence ID" value="HJD32050.1"/>
    <property type="molecule type" value="Genomic_DNA"/>
</dbReference>
<feature type="chain" id="PRO_5039593712" description="DUF5050 domain-containing protein" evidence="1">
    <location>
        <begin position="21"/>
        <end position="330"/>
    </location>
</feature>
<proteinExistence type="predicted"/>
<reference evidence="2" key="2">
    <citation type="submission" date="2021-04" db="EMBL/GenBank/DDBJ databases">
        <authorList>
            <person name="Gilroy R."/>
        </authorList>
    </citation>
    <scope>NUCLEOTIDE SEQUENCE</scope>
    <source>
        <strain evidence="2">ChiHjej8B7-25341</strain>
    </source>
</reference>
<evidence type="ECO:0008006" key="4">
    <source>
        <dbReference type="Google" id="ProtNLM"/>
    </source>
</evidence>
<organism evidence="2 3">
    <name type="scientific">Candidatus Eisenbergiella stercorigallinarum</name>
    <dbReference type="NCBI Taxonomy" id="2838557"/>
    <lineage>
        <taxon>Bacteria</taxon>
        <taxon>Bacillati</taxon>
        <taxon>Bacillota</taxon>
        <taxon>Clostridia</taxon>
        <taxon>Lachnospirales</taxon>
        <taxon>Lachnospiraceae</taxon>
        <taxon>Eisenbergiella</taxon>
    </lineage>
</organism>
<evidence type="ECO:0000313" key="3">
    <source>
        <dbReference type="Proteomes" id="UP000823851"/>
    </source>
</evidence>
<gene>
    <name evidence="2" type="ORF">H9912_08930</name>
</gene>
<accession>A0A9D2TZF8</accession>
<dbReference type="SUPFAM" id="SSF63825">
    <property type="entry name" value="YWTD domain"/>
    <property type="match status" value="1"/>
</dbReference>
<name>A0A9D2TZF8_9FIRM</name>
<comment type="caution">
    <text evidence="2">The sequence shown here is derived from an EMBL/GenBank/DDBJ whole genome shotgun (WGS) entry which is preliminary data.</text>
</comment>
<feature type="signal peptide" evidence="1">
    <location>
        <begin position="1"/>
        <end position="20"/>
    </location>
</feature>
<evidence type="ECO:0000313" key="2">
    <source>
        <dbReference type="EMBL" id="HJD32050.1"/>
    </source>
</evidence>